<dbReference type="InterPro" id="IPR036890">
    <property type="entry name" value="HATPase_C_sf"/>
</dbReference>
<evidence type="ECO:0000256" key="1">
    <source>
        <dbReference type="SAM" id="MobiDB-lite"/>
    </source>
</evidence>
<dbReference type="SUPFAM" id="SSF55874">
    <property type="entry name" value="ATPase domain of HSP90 chaperone/DNA topoisomerase II/histidine kinase"/>
    <property type="match status" value="1"/>
</dbReference>
<keyword evidence="4" id="KW-1185">Reference proteome</keyword>
<dbReference type="GO" id="GO:0016301">
    <property type="term" value="F:kinase activity"/>
    <property type="evidence" value="ECO:0007669"/>
    <property type="project" value="UniProtKB-KW"/>
</dbReference>
<gene>
    <name evidence="3" type="ORF">KAK11_05355</name>
</gene>
<dbReference type="Pfam" id="PF02518">
    <property type="entry name" value="HATPase_c"/>
    <property type="match status" value="1"/>
</dbReference>
<evidence type="ECO:0000259" key="2">
    <source>
        <dbReference type="Pfam" id="PF02518"/>
    </source>
</evidence>
<dbReference type="Proteomes" id="UP000672097">
    <property type="component" value="Unassembled WGS sequence"/>
</dbReference>
<dbReference type="EMBL" id="JAGQDG010000002">
    <property type="protein sequence ID" value="MBQ0934750.1"/>
    <property type="molecule type" value="Genomic_DNA"/>
</dbReference>
<proteinExistence type="predicted"/>
<dbReference type="Gene3D" id="3.30.565.10">
    <property type="entry name" value="Histidine kinase-like ATPase, C-terminal domain"/>
    <property type="match status" value="1"/>
</dbReference>
<dbReference type="InterPro" id="IPR003594">
    <property type="entry name" value="HATPase_dom"/>
</dbReference>
<sequence>MGPALAALIVHDLKNGLGALEAELLALQHTHGEAVGGATYKHCVELRQRFVQFLALYGVDGTMRAHSADESPQDLIRLICKEQGPLLAPLTLQAGEADQAPPYWYFDRRLVRLALEAALHNAQRYARSAIRLSAHGRDGMLVFVIDDDGPGPQPPDRDDPQSTGLGTALCQAVATAHDLKGRRGFATLARRPEGGARFELGLA</sequence>
<evidence type="ECO:0000313" key="3">
    <source>
        <dbReference type="EMBL" id="MBQ0934750.1"/>
    </source>
</evidence>
<protein>
    <submittedName>
        <fullName evidence="3">HAMP domain-containing histidine kinase</fullName>
    </submittedName>
</protein>
<feature type="domain" description="Histidine kinase/HSP90-like ATPase" evidence="2">
    <location>
        <begin position="107"/>
        <end position="200"/>
    </location>
</feature>
<accession>A0ABS5DUC8</accession>
<keyword evidence="3" id="KW-0418">Kinase</keyword>
<dbReference type="RefSeq" id="WP_210807009.1">
    <property type="nucleotide sequence ID" value="NZ_JAGQDG010000002.1"/>
</dbReference>
<keyword evidence="3" id="KW-0808">Transferase</keyword>
<feature type="region of interest" description="Disordered" evidence="1">
    <location>
        <begin position="146"/>
        <end position="165"/>
    </location>
</feature>
<reference evidence="3 4" key="1">
    <citation type="submission" date="2021-04" db="EMBL/GenBank/DDBJ databases">
        <title>The genome sequence of type strain Ideonella paludis KCTC 32238.</title>
        <authorList>
            <person name="Liu Y."/>
        </authorList>
    </citation>
    <scope>NUCLEOTIDE SEQUENCE [LARGE SCALE GENOMIC DNA]</scope>
    <source>
        <strain evidence="3 4">KCTC 32238</strain>
    </source>
</reference>
<name>A0ABS5DUC8_9BURK</name>
<comment type="caution">
    <text evidence="3">The sequence shown here is derived from an EMBL/GenBank/DDBJ whole genome shotgun (WGS) entry which is preliminary data.</text>
</comment>
<evidence type="ECO:0000313" key="4">
    <source>
        <dbReference type="Proteomes" id="UP000672097"/>
    </source>
</evidence>
<organism evidence="3 4">
    <name type="scientific">Ideonella paludis</name>
    <dbReference type="NCBI Taxonomy" id="1233411"/>
    <lineage>
        <taxon>Bacteria</taxon>
        <taxon>Pseudomonadati</taxon>
        <taxon>Pseudomonadota</taxon>
        <taxon>Betaproteobacteria</taxon>
        <taxon>Burkholderiales</taxon>
        <taxon>Sphaerotilaceae</taxon>
        <taxon>Ideonella</taxon>
    </lineage>
</organism>